<accession>A0A328PZF2</accession>
<keyword evidence="2" id="KW-1133">Transmembrane helix</keyword>
<sequence>MDVLTIIIMLILFILAMIFIFSTALLTPYIGKKNFISVLMLGLVVGLVGGAFLLSPIVDDIPDFTRTIVEESVEGTDLMELDLSTNGNLTQIIENISSITGVQNVSYEGITIKINENFATDNDRARFINNLNNSNENISNVEDRGEKEFFVRITDGGDPQSVLTSIYQTFSSNTYIHLRYTSMKANATVAANNITKIMSAVGNSGAVILNVTGPTEDQIATINKYVPDKTNVILISGILGVVVATVGFFIDSIFTFTSKTKKKSRKTSPRDKIKRKTVPRTNKKSSKRDSIDIFNDSFDKSSKQTIGSNKNFKQLTESDLKSKNNSDSNRKKKVSGIFSGINKNNKKDVPKKGSNTNGTPRFRPKRKD</sequence>
<evidence type="ECO:0000256" key="1">
    <source>
        <dbReference type="SAM" id="MobiDB-lite"/>
    </source>
</evidence>
<proteinExistence type="predicted"/>
<feature type="transmembrane region" description="Helical" evidence="2">
    <location>
        <begin position="38"/>
        <end position="58"/>
    </location>
</feature>
<feature type="transmembrane region" description="Helical" evidence="2">
    <location>
        <begin position="232"/>
        <end position="256"/>
    </location>
</feature>
<dbReference type="AlphaFoldDB" id="A0A328PZF2"/>
<evidence type="ECO:0000313" key="4">
    <source>
        <dbReference type="Proteomes" id="UP000248557"/>
    </source>
</evidence>
<dbReference type="EMBL" id="NGJK01000027">
    <property type="protein sequence ID" value="RAP03342.1"/>
    <property type="molecule type" value="Genomic_DNA"/>
</dbReference>
<feature type="region of interest" description="Disordered" evidence="1">
    <location>
        <begin position="261"/>
        <end position="290"/>
    </location>
</feature>
<dbReference type="OMA" id="NIDSHYA"/>
<evidence type="ECO:0000256" key="2">
    <source>
        <dbReference type="SAM" id="Phobius"/>
    </source>
</evidence>
<feature type="region of interest" description="Disordered" evidence="1">
    <location>
        <begin position="302"/>
        <end position="368"/>
    </location>
</feature>
<gene>
    <name evidence="3" type="ORF">CA615_02710</name>
</gene>
<reference evidence="3 4" key="1">
    <citation type="submission" date="2017-05" db="EMBL/GenBank/DDBJ databases">
        <title>Host range expansion of the Methanosphaera genus to humans and monogastric animals involves recent and extensive reduction in genome content.</title>
        <authorList>
            <person name="Hoedt E.C."/>
            <person name="Volmer J.G."/>
            <person name="Parks D.H."/>
            <person name="Rosewarne C.P."/>
            <person name="Denman S.E."/>
            <person name="Mcsweeney C.S."/>
            <person name="O Cuiv P."/>
            <person name="Hugenholtz P."/>
            <person name="Tyson G.W."/>
            <person name="Morrison M."/>
        </authorList>
    </citation>
    <scope>NUCLEOTIDE SEQUENCE [LARGE SCALE GENOMIC DNA]</scope>
    <source>
        <strain evidence="3 4">PA5</strain>
    </source>
</reference>
<dbReference type="Proteomes" id="UP000248557">
    <property type="component" value="Unassembled WGS sequence"/>
</dbReference>
<feature type="compositionally biased region" description="Polar residues" evidence="1">
    <location>
        <begin position="303"/>
        <end position="315"/>
    </location>
</feature>
<organism evidence="3 4">
    <name type="scientific">Methanosphaera stadtmanae</name>
    <dbReference type="NCBI Taxonomy" id="2317"/>
    <lineage>
        <taxon>Archaea</taxon>
        <taxon>Methanobacteriati</taxon>
        <taxon>Methanobacteriota</taxon>
        <taxon>Methanomada group</taxon>
        <taxon>Methanobacteria</taxon>
        <taxon>Methanobacteriales</taxon>
        <taxon>Methanobacteriaceae</taxon>
        <taxon>Methanosphaera</taxon>
    </lineage>
</organism>
<keyword evidence="2" id="KW-0812">Transmembrane</keyword>
<feature type="transmembrane region" description="Helical" evidence="2">
    <location>
        <begin position="6"/>
        <end position="26"/>
    </location>
</feature>
<name>A0A328PZF2_9EURY</name>
<evidence type="ECO:0000313" key="3">
    <source>
        <dbReference type="EMBL" id="RAP03342.1"/>
    </source>
</evidence>
<dbReference type="GeneID" id="3854815"/>
<feature type="compositionally biased region" description="Basic residues" evidence="1">
    <location>
        <begin position="261"/>
        <end position="286"/>
    </location>
</feature>
<protein>
    <submittedName>
        <fullName evidence="3">Uncharacterized protein</fullName>
    </submittedName>
</protein>
<keyword evidence="2" id="KW-0472">Membrane</keyword>
<dbReference type="RefSeq" id="WP_011406163.1">
    <property type="nucleotide sequence ID" value="NZ_CATZNA010000048.1"/>
</dbReference>
<comment type="caution">
    <text evidence="3">The sequence shown here is derived from an EMBL/GenBank/DDBJ whole genome shotgun (WGS) entry which is preliminary data.</text>
</comment>